<dbReference type="CAZy" id="GH55">
    <property type="family name" value="Glycoside Hydrolase Family 55"/>
</dbReference>
<dbReference type="EMBL" id="ACFY01000165">
    <property type="protein sequence ID" value="EEG92018.1"/>
    <property type="molecule type" value="Genomic_DNA"/>
</dbReference>
<proteinExistence type="predicted"/>
<sequence>MQEKPFLIYDDEEGYMVYVPKERENAIGVSWENGSEGEKIPIDQFYVAKPEKDTAETMNQALEEGKNLLLTPGIYDLEEPIAVNRPDTIVLGMGLATLRAAKGNVCLETGNVQGLILAGLLFDAGEIKSDNLLVIGNEGQKSEDNGKNIYLSDLFFHVGGTDTDTPVSVKCCATINSNHVVGDNFWVWRADHGDNVAWEKNEAENGIIINGDDVTMYALMVEHFEQYQTVWNGDHGKVYMYQSEIPYDVPNQEVWMSHEGQKNGYASFYVDDAVDTFEAWGLGVYLYNRDASVELDTAMEVPDKNGVKVHNICTVMLTGYPGMNHIINESGDSVTFAGERKVICEYENGLIR</sequence>
<dbReference type="CDD" id="cd23669">
    <property type="entry name" value="GH55_SacteLam55A-like"/>
    <property type="match status" value="1"/>
</dbReference>
<dbReference type="InterPro" id="IPR012334">
    <property type="entry name" value="Pectin_lyas_fold"/>
</dbReference>
<dbReference type="eggNOG" id="ENOG502Z7WW">
    <property type="taxonomic scope" value="Bacteria"/>
</dbReference>
<comment type="caution">
    <text evidence="1">The sequence shown here is derived from an EMBL/GenBank/DDBJ whole genome shotgun (WGS) entry which is preliminary data.</text>
</comment>
<protein>
    <submittedName>
        <fullName evidence="1">Uncharacterized protein</fullName>
    </submittedName>
</protein>
<reference evidence="1 2" key="1">
    <citation type="submission" date="2009-02" db="EMBL/GenBank/DDBJ databases">
        <authorList>
            <person name="Fulton L."/>
            <person name="Clifton S."/>
            <person name="Fulton B."/>
            <person name="Xu J."/>
            <person name="Minx P."/>
            <person name="Pepin K.H."/>
            <person name="Johnson M."/>
            <person name="Bhonagiri V."/>
            <person name="Nash W.E."/>
            <person name="Mardis E.R."/>
            <person name="Wilson R.K."/>
        </authorList>
    </citation>
    <scope>NUCLEOTIDE SEQUENCE [LARGE SCALE GENOMIC DNA]</scope>
    <source>
        <strain evidence="1 2">DSM 16841</strain>
    </source>
</reference>
<gene>
    <name evidence="1" type="ORF">ROSEINA2194_04109</name>
</gene>
<reference evidence="1 2" key="2">
    <citation type="submission" date="2009-03" db="EMBL/GenBank/DDBJ databases">
        <title>Draft genome sequence of Roseburia inulinivorans (DSM 16841).</title>
        <authorList>
            <person name="Sudarsanam P."/>
            <person name="Ley R."/>
            <person name="Guruge J."/>
            <person name="Turnbaugh P.J."/>
            <person name="Mahowald M."/>
            <person name="Liep D."/>
            <person name="Gordon J."/>
        </authorList>
    </citation>
    <scope>NUCLEOTIDE SEQUENCE [LARGE SCALE GENOMIC DNA]</scope>
    <source>
        <strain evidence="1 2">DSM 16841</strain>
    </source>
</reference>
<evidence type="ECO:0000313" key="1">
    <source>
        <dbReference type="EMBL" id="EEG92018.1"/>
    </source>
</evidence>
<evidence type="ECO:0000313" key="2">
    <source>
        <dbReference type="Proteomes" id="UP000003561"/>
    </source>
</evidence>
<dbReference type="AlphaFoldDB" id="C0FZB2"/>
<dbReference type="InterPro" id="IPR059186">
    <property type="entry name" value="SACTE_4363"/>
</dbReference>
<name>C0FZB2_9FIRM</name>
<organism evidence="1 2">
    <name type="scientific">Roseburia inulinivorans DSM 16841</name>
    <dbReference type="NCBI Taxonomy" id="622312"/>
    <lineage>
        <taxon>Bacteria</taxon>
        <taxon>Bacillati</taxon>
        <taxon>Bacillota</taxon>
        <taxon>Clostridia</taxon>
        <taxon>Lachnospirales</taxon>
        <taxon>Lachnospiraceae</taxon>
        <taxon>Roseburia</taxon>
    </lineage>
</organism>
<dbReference type="Proteomes" id="UP000003561">
    <property type="component" value="Unassembled WGS sequence"/>
</dbReference>
<accession>C0FZB2</accession>
<dbReference type="Gene3D" id="2.160.20.10">
    <property type="entry name" value="Single-stranded right-handed beta-helix, Pectin lyase-like"/>
    <property type="match status" value="1"/>
</dbReference>